<name>A0A7G4AVY7_9CAUD</name>
<dbReference type="Proteomes" id="UP000515922">
    <property type="component" value="Segment"/>
</dbReference>
<dbReference type="InterPro" id="IPR013320">
    <property type="entry name" value="ConA-like_dom_sf"/>
</dbReference>
<keyword evidence="2" id="KW-1185">Reference proteome</keyword>
<proteinExistence type="predicted"/>
<reference evidence="1 2" key="1">
    <citation type="submission" date="2020-07" db="EMBL/GenBank/DDBJ databases">
        <title>Streptomyces phage Genome sequencing and assembly.</title>
        <authorList>
            <person name="Sharma V."/>
            <person name="Hardy A."/>
            <person name="Frunzke J."/>
        </authorList>
    </citation>
    <scope>NUCLEOTIDE SEQUENCE [LARGE SCALE GENOMIC DNA]</scope>
</reference>
<dbReference type="EMBL" id="MT711976">
    <property type="protein sequence ID" value="QMP84177.1"/>
    <property type="molecule type" value="Genomic_DNA"/>
</dbReference>
<accession>A0A7G4AVY7</accession>
<dbReference type="Gene3D" id="2.60.120.200">
    <property type="match status" value="1"/>
</dbReference>
<organism evidence="1 2">
    <name type="scientific">Streptomyces phage Coruscant</name>
    <dbReference type="NCBI Taxonomy" id="2739834"/>
    <lineage>
        <taxon>Viruses</taxon>
        <taxon>Duplodnaviria</taxon>
        <taxon>Heunggongvirae</taxon>
        <taxon>Uroviricota</taxon>
        <taxon>Caudoviricetes</taxon>
        <taxon>Stanwilliamsviridae</taxon>
        <taxon>Boydwoodruffvirinae</taxon>
        <taxon>Coruscantvirus</taxon>
        <taxon>Coruscantvirus coruscant</taxon>
    </lineage>
</organism>
<protein>
    <submittedName>
        <fullName evidence="1">LamG domain-containing protein</fullName>
    </submittedName>
</protein>
<sequence>MSYQLQVQADAPFSFWKLDGSGPIYDDSAGSLRQADLVGTAVLSSALVAGSGNSLVLSNTNRIEMDDPVFNKGYEQRAFTLEAWVKPIDVTGPVSVMSHSSTYDGLVITEDEILFTTKYVGFGSCVASFRYTVNKSYHVVGVHNNGRNSLYVDGVLVAETDLTEDQQSAVYDFLTTDLIAGQSGTASTISFDAPAIYVGTLQSSIIESHYASGVNVPSSQTIAYYNQGTFWNFSDEARNIGMTKTWNLNAEWQEGTLTDTVVANDTIVPFYTQSESTVVVDGLPTIEFTNTSVAGTWQSSLELSGAPEVTLAEGRLLWYGEGDFTIEYSLDGLVWNPPADLATESLTNTDSIDVRVSFTGGIVDDPSFVDYINLVVYTDKDFIGSLDNRFASFTGTGVTSQNYFEPIEYADFNGIKIATGEITITTDASFNGEEETPDQLFITGFDLWAKAAVGNIVVAGANTITRSGDTIVFSGFDAVTVNGELVTTGATVFGNDDWMHIGAVLTTPLNPTITVGDDGASVAQFSALYGEVDGTGMQQIYAAYLGLPGVVVEDSSTVTISQPANPTKLYSNIWGITPAG</sequence>
<gene>
    <name evidence="1" type="ORF">HUN41_00048</name>
</gene>
<dbReference type="Pfam" id="PF13385">
    <property type="entry name" value="Laminin_G_3"/>
    <property type="match status" value="1"/>
</dbReference>
<evidence type="ECO:0000313" key="2">
    <source>
        <dbReference type="Proteomes" id="UP000515922"/>
    </source>
</evidence>
<dbReference type="SUPFAM" id="SSF49899">
    <property type="entry name" value="Concanavalin A-like lectins/glucanases"/>
    <property type="match status" value="1"/>
</dbReference>
<evidence type="ECO:0000313" key="1">
    <source>
        <dbReference type="EMBL" id="QMP84177.1"/>
    </source>
</evidence>